<evidence type="ECO:0000256" key="1">
    <source>
        <dbReference type="ARBA" id="ARBA00002254"/>
    </source>
</evidence>
<organism evidence="12 13">
    <name type="scientific">Croceibacterium selenioxidans</name>
    <dbReference type="NCBI Taxonomy" id="2838833"/>
    <lineage>
        <taxon>Bacteria</taxon>
        <taxon>Pseudomonadati</taxon>
        <taxon>Pseudomonadota</taxon>
        <taxon>Alphaproteobacteria</taxon>
        <taxon>Sphingomonadales</taxon>
        <taxon>Erythrobacteraceae</taxon>
        <taxon>Croceibacterium</taxon>
    </lineage>
</organism>
<evidence type="ECO:0000256" key="9">
    <source>
        <dbReference type="ARBA" id="ARBA00023136"/>
    </source>
</evidence>
<evidence type="ECO:0000313" key="13">
    <source>
        <dbReference type="Proteomes" id="UP000811255"/>
    </source>
</evidence>
<protein>
    <recommendedName>
        <fullName evidence="10">Flagellar protein FliL</fullName>
    </recommendedName>
</protein>
<dbReference type="InterPro" id="IPR005503">
    <property type="entry name" value="FliL"/>
</dbReference>
<keyword evidence="9 10" id="KW-0472">Membrane</keyword>
<keyword evidence="13" id="KW-1185">Reference proteome</keyword>
<accession>A0ABS5W085</accession>
<dbReference type="Pfam" id="PF03748">
    <property type="entry name" value="FliL"/>
    <property type="match status" value="1"/>
</dbReference>
<dbReference type="PANTHER" id="PTHR35091">
    <property type="entry name" value="FLAGELLAR PROTEIN FLIL"/>
    <property type="match status" value="1"/>
</dbReference>
<evidence type="ECO:0000256" key="6">
    <source>
        <dbReference type="ARBA" id="ARBA00022692"/>
    </source>
</evidence>
<proteinExistence type="inferred from homology"/>
<comment type="similarity">
    <text evidence="3 10">Belongs to the FliL family.</text>
</comment>
<evidence type="ECO:0000256" key="11">
    <source>
        <dbReference type="SAM" id="MobiDB-lite"/>
    </source>
</evidence>
<keyword evidence="12" id="KW-0969">Cilium</keyword>
<comment type="function">
    <text evidence="1 10">Controls the rotational direction of flagella during chemotaxis.</text>
</comment>
<evidence type="ECO:0000256" key="3">
    <source>
        <dbReference type="ARBA" id="ARBA00008281"/>
    </source>
</evidence>
<name>A0ABS5W085_9SPHN</name>
<reference evidence="12 13" key="1">
    <citation type="submission" date="2021-05" db="EMBL/GenBank/DDBJ databases">
        <title>Croceibacterium sp. LX-88 genome sequence.</title>
        <authorList>
            <person name="Luo X."/>
        </authorList>
    </citation>
    <scope>NUCLEOTIDE SEQUENCE [LARGE SCALE GENOMIC DNA]</scope>
    <source>
        <strain evidence="12 13">LX-88</strain>
    </source>
</reference>
<evidence type="ECO:0000256" key="2">
    <source>
        <dbReference type="ARBA" id="ARBA00004162"/>
    </source>
</evidence>
<keyword evidence="8" id="KW-1133">Transmembrane helix</keyword>
<feature type="region of interest" description="Disordered" evidence="11">
    <location>
        <begin position="49"/>
        <end position="78"/>
    </location>
</feature>
<evidence type="ECO:0000256" key="10">
    <source>
        <dbReference type="RuleBase" id="RU364125"/>
    </source>
</evidence>
<comment type="caution">
    <text evidence="12">The sequence shown here is derived from an EMBL/GenBank/DDBJ whole genome shotgun (WGS) entry which is preliminary data.</text>
</comment>
<keyword evidence="12" id="KW-0966">Cell projection</keyword>
<sequence>MSSKKTSEEKPKKGKGLIMMIGLGIVLVAAGGGGAFALVQTGVIGKGHGEEDNKPKLVRKGEDDPYAPAPAKGEEGGAELVYGDGGSKYRTAYYRFPEEFTSNLRNSDGLVQLSLAASTRYDGRVLMWLAEHQLAIRSRLLVEIANSSAEEVETPQGKAQLQKRLTAAINDVLEKAEGFGGVDNVHFLTFIVQ</sequence>
<dbReference type="Proteomes" id="UP000811255">
    <property type="component" value="Unassembled WGS sequence"/>
</dbReference>
<keyword evidence="7 10" id="KW-0283">Flagellar rotation</keyword>
<evidence type="ECO:0000313" key="12">
    <source>
        <dbReference type="EMBL" id="MBT2133187.1"/>
    </source>
</evidence>
<keyword evidence="10" id="KW-0997">Cell inner membrane</keyword>
<keyword evidence="12" id="KW-0282">Flagellum</keyword>
<evidence type="ECO:0000256" key="5">
    <source>
        <dbReference type="ARBA" id="ARBA00022500"/>
    </source>
</evidence>
<comment type="subcellular location">
    <subcellularLocation>
        <location evidence="10">Cell inner membrane</location>
    </subcellularLocation>
    <subcellularLocation>
        <location evidence="2">Cell membrane</location>
        <topology evidence="2">Single-pass membrane protein</topology>
    </subcellularLocation>
</comment>
<feature type="compositionally biased region" description="Basic and acidic residues" evidence="11">
    <location>
        <begin position="49"/>
        <end position="63"/>
    </location>
</feature>
<evidence type="ECO:0000256" key="4">
    <source>
        <dbReference type="ARBA" id="ARBA00022475"/>
    </source>
</evidence>
<dbReference type="EMBL" id="JAHFVK010000001">
    <property type="protein sequence ID" value="MBT2133187.1"/>
    <property type="molecule type" value="Genomic_DNA"/>
</dbReference>
<gene>
    <name evidence="12" type="ORF">KK137_02470</name>
</gene>
<keyword evidence="4" id="KW-1003">Cell membrane</keyword>
<keyword evidence="5 10" id="KW-0145">Chemotaxis</keyword>
<keyword evidence="6" id="KW-0812">Transmembrane</keyword>
<dbReference type="RefSeq" id="WP_214534463.1">
    <property type="nucleotide sequence ID" value="NZ_JAHFVK010000001.1"/>
</dbReference>
<evidence type="ECO:0000256" key="7">
    <source>
        <dbReference type="ARBA" id="ARBA00022779"/>
    </source>
</evidence>
<dbReference type="PANTHER" id="PTHR35091:SF2">
    <property type="entry name" value="FLAGELLAR PROTEIN FLIL"/>
    <property type="match status" value="1"/>
</dbReference>
<evidence type="ECO:0000256" key="8">
    <source>
        <dbReference type="ARBA" id="ARBA00022989"/>
    </source>
</evidence>